<gene>
    <name evidence="3" type="ORF">GSONMT00025716001</name>
</gene>
<sequence>METPLKRKSSGSSSSSSTPSSKGGSNERGANQAEGSGASAQETKEENRDVTLTRPSRPAVSTDTQRKTQPILFSELTNTCLISLSSSLVSVPPIFLFYFLPLSSLCIFLQLL</sequence>
<reference evidence="3" key="1">
    <citation type="journal article" date="2014" name="Nat. Commun.">
        <title>The rainbow trout genome provides novel insights into evolution after whole-genome duplication in vertebrates.</title>
        <authorList>
            <person name="Berthelot C."/>
            <person name="Brunet F."/>
            <person name="Chalopin D."/>
            <person name="Juanchich A."/>
            <person name="Bernard M."/>
            <person name="Noel B."/>
            <person name="Bento P."/>
            <person name="Da Silva C."/>
            <person name="Labadie K."/>
            <person name="Alberti A."/>
            <person name="Aury J.M."/>
            <person name="Louis A."/>
            <person name="Dehais P."/>
            <person name="Bardou P."/>
            <person name="Montfort J."/>
            <person name="Klopp C."/>
            <person name="Cabau C."/>
            <person name="Gaspin C."/>
            <person name="Thorgaard G.H."/>
            <person name="Boussaha M."/>
            <person name="Quillet E."/>
            <person name="Guyomard R."/>
            <person name="Galiana D."/>
            <person name="Bobe J."/>
            <person name="Volff J.N."/>
            <person name="Genet C."/>
            <person name="Wincker P."/>
            <person name="Jaillon O."/>
            <person name="Roest Crollius H."/>
            <person name="Guiguen Y."/>
        </authorList>
    </citation>
    <scope>NUCLEOTIDE SEQUENCE [LARGE SCALE GENOMIC DNA]</scope>
</reference>
<organism evidence="3 4">
    <name type="scientific">Oncorhynchus mykiss</name>
    <name type="common">Rainbow trout</name>
    <name type="synonym">Salmo gairdneri</name>
    <dbReference type="NCBI Taxonomy" id="8022"/>
    <lineage>
        <taxon>Eukaryota</taxon>
        <taxon>Metazoa</taxon>
        <taxon>Chordata</taxon>
        <taxon>Craniata</taxon>
        <taxon>Vertebrata</taxon>
        <taxon>Euteleostomi</taxon>
        <taxon>Actinopterygii</taxon>
        <taxon>Neopterygii</taxon>
        <taxon>Teleostei</taxon>
        <taxon>Protacanthopterygii</taxon>
        <taxon>Salmoniformes</taxon>
        <taxon>Salmonidae</taxon>
        <taxon>Salmoninae</taxon>
        <taxon>Oncorhynchus</taxon>
    </lineage>
</organism>
<dbReference type="AlphaFoldDB" id="A0A060Z0J0"/>
<feature type="compositionally biased region" description="Basic and acidic residues" evidence="1">
    <location>
        <begin position="42"/>
        <end position="51"/>
    </location>
</feature>
<dbReference type="Proteomes" id="UP000193380">
    <property type="component" value="Unassembled WGS sequence"/>
</dbReference>
<reference evidence="3" key="2">
    <citation type="submission" date="2014-03" db="EMBL/GenBank/DDBJ databases">
        <authorList>
            <person name="Genoscope - CEA"/>
        </authorList>
    </citation>
    <scope>NUCLEOTIDE SEQUENCE</scope>
</reference>
<keyword evidence="2" id="KW-1133">Transmembrane helix</keyword>
<dbReference type="STRING" id="8022.A0A060Z0J0"/>
<feature type="compositionally biased region" description="Low complexity" evidence="1">
    <location>
        <begin position="10"/>
        <end position="24"/>
    </location>
</feature>
<accession>A0A060Z0J0</accession>
<protein>
    <submittedName>
        <fullName evidence="3">Uncharacterized protein</fullName>
    </submittedName>
</protein>
<evidence type="ECO:0000256" key="2">
    <source>
        <dbReference type="SAM" id="Phobius"/>
    </source>
</evidence>
<keyword evidence="2" id="KW-0472">Membrane</keyword>
<evidence type="ECO:0000313" key="4">
    <source>
        <dbReference type="Proteomes" id="UP000193380"/>
    </source>
</evidence>
<evidence type="ECO:0000256" key="1">
    <source>
        <dbReference type="SAM" id="MobiDB-lite"/>
    </source>
</evidence>
<feature type="transmembrane region" description="Helical" evidence="2">
    <location>
        <begin position="94"/>
        <end position="111"/>
    </location>
</feature>
<name>A0A060Z0J0_ONCMY</name>
<feature type="region of interest" description="Disordered" evidence="1">
    <location>
        <begin position="1"/>
        <end position="68"/>
    </location>
</feature>
<proteinExistence type="predicted"/>
<keyword evidence="2" id="KW-0812">Transmembrane</keyword>
<dbReference type="EMBL" id="FR930395">
    <property type="protein sequence ID" value="CDQ97372.1"/>
    <property type="molecule type" value="Genomic_DNA"/>
</dbReference>
<evidence type="ECO:0000313" key="3">
    <source>
        <dbReference type="EMBL" id="CDQ97372.1"/>
    </source>
</evidence>
<dbReference type="PaxDb" id="8022-A0A060Z0J0"/>